<evidence type="ECO:0000313" key="3">
    <source>
        <dbReference type="Proteomes" id="UP000275408"/>
    </source>
</evidence>
<gene>
    <name evidence="2" type="ORF">pdam_00013160</name>
</gene>
<reference evidence="2 3" key="1">
    <citation type="journal article" date="2018" name="Sci. Rep.">
        <title>Comparative analysis of the Pocillopora damicornis genome highlights role of immune system in coral evolution.</title>
        <authorList>
            <person name="Cunning R."/>
            <person name="Bay R.A."/>
            <person name="Gillette P."/>
            <person name="Baker A.C."/>
            <person name="Traylor-Knowles N."/>
        </authorList>
    </citation>
    <scope>NUCLEOTIDE SEQUENCE [LARGE SCALE GENOMIC DNA]</scope>
    <source>
        <strain evidence="2">RSMAS</strain>
        <tissue evidence="2">Whole animal</tissue>
    </source>
</reference>
<dbReference type="SUPFAM" id="SSF51126">
    <property type="entry name" value="Pectin lyase-like"/>
    <property type="match status" value="1"/>
</dbReference>
<dbReference type="InterPro" id="IPR012334">
    <property type="entry name" value="Pectin_lyas_fold"/>
</dbReference>
<dbReference type="InterPro" id="IPR011050">
    <property type="entry name" value="Pectin_lyase_fold/virulence"/>
</dbReference>
<keyword evidence="3" id="KW-1185">Reference proteome</keyword>
<feature type="transmembrane region" description="Helical" evidence="1">
    <location>
        <begin position="7"/>
        <end position="25"/>
    </location>
</feature>
<dbReference type="EMBL" id="RCHS01001332">
    <property type="protein sequence ID" value="RMX54075.1"/>
    <property type="molecule type" value="Genomic_DNA"/>
</dbReference>
<organism evidence="2 3">
    <name type="scientific">Pocillopora damicornis</name>
    <name type="common">Cauliflower coral</name>
    <name type="synonym">Millepora damicornis</name>
    <dbReference type="NCBI Taxonomy" id="46731"/>
    <lineage>
        <taxon>Eukaryota</taxon>
        <taxon>Metazoa</taxon>
        <taxon>Cnidaria</taxon>
        <taxon>Anthozoa</taxon>
        <taxon>Hexacorallia</taxon>
        <taxon>Scleractinia</taxon>
        <taxon>Astrocoeniina</taxon>
        <taxon>Pocilloporidae</taxon>
        <taxon>Pocillopora</taxon>
    </lineage>
</organism>
<evidence type="ECO:0000313" key="2">
    <source>
        <dbReference type="EMBL" id="RMX54075.1"/>
    </source>
</evidence>
<accession>A0A3M6UKC5</accession>
<feature type="transmembrane region" description="Helical" evidence="1">
    <location>
        <begin position="963"/>
        <end position="984"/>
    </location>
</feature>
<feature type="transmembrane region" description="Helical" evidence="1">
    <location>
        <begin position="1010"/>
        <end position="1037"/>
    </location>
</feature>
<keyword evidence="1" id="KW-0812">Transmembrane</keyword>
<feature type="transmembrane region" description="Helical" evidence="1">
    <location>
        <begin position="874"/>
        <end position="898"/>
    </location>
</feature>
<feature type="transmembrane region" description="Helical" evidence="1">
    <location>
        <begin position="1135"/>
        <end position="1155"/>
    </location>
</feature>
<dbReference type="OrthoDB" id="5957153at2759"/>
<dbReference type="Gene3D" id="2.160.20.10">
    <property type="entry name" value="Single-stranded right-handed beta-helix, Pectin lyase-like"/>
    <property type="match status" value="1"/>
</dbReference>
<comment type="caution">
    <text evidence="2">The sequence shown here is derived from an EMBL/GenBank/DDBJ whole genome shotgun (WGS) entry which is preliminary data.</text>
</comment>
<dbReference type="Proteomes" id="UP000275408">
    <property type="component" value="Unassembled WGS sequence"/>
</dbReference>
<protein>
    <recommendedName>
        <fullName evidence="4">Right handed beta helix domain-containing protein</fullName>
    </recommendedName>
</protein>
<name>A0A3M6UKC5_POCDA</name>
<proteinExistence type="predicted"/>
<dbReference type="AlphaFoldDB" id="A0A3M6UKC5"/>
<dbReference type="PANTHER" id="PTHR32158:SF21">
    <property type="match status" value="1"/>
</dbReference>
<feature type="transmembrane region" description="Helical" evidence="1">
    <location>
        <begin position="926"/>
        <end position="951"/>
    </location>
</feature>
<evidence type="ECO:0008006" key="4">
    <source>
        <dbReference type="Google" id="ProtNLM"/>
    </source>
</evidence>
<dbReference type="SMART" id="SM00710">
    <property type="entry name" value="PbH1"/>
    <property type="match status" value="6"/>
</dbReference>
<keyword evidence="1" id="KW-0472">Membrane</keyword>
<feature type="transmembrane region" description="Helical" evidence="1">
    <location>
        <begin position="840"/>
        <end position="862"/>
    </location>
</feature>
<dbReference type="PANTHER" id="PTHR32158">
    <property type="entry name" value="RING-TYPE DOMAIN-CONTAINING PROTEIN"/>
    <property type="match status" value="1"/>
</dbReference>
<keyword evidence="1" id="KW-1133">Transmembrane helix</keyword>
<evidence type="ECO:0000256" key="1">
    <source>
        <dbReference type="SAM" id="Phobius"/>
    </source>
</evidence>
<feature type="transmembrane region" description="Helical" evidence="1">
    <location>
        <begin position="1082"/>
        <end position="1100"/>
    </location>
</feature>
<sequence length="1223" mass="136943">MRFNDLVAGCVMVIYILIVVEWSGALEIRVSTATGHDNKSCLLSSASGPCKTVGFALNAMEDEENHNQTFFIFRIEDHIYSLDKRINISQTNPRRGIVLQSSHANGSIIRCTDVSAGFDIGSRVTQIRQDKTRNISIENLKFQQCGPRFAATVLIWNSVKINFRNCVFEHNKQAGINAFDSEVTIESCIFQNNTSNGRNSSEKFKEGFTSAGGAAGFLFRTSVSLSVVITNSTFTFNSAVTNDSVSYIAPSSNVSHFTAGGGGLLVVFLKKTEHCRAVIEDSKFSNNSATYGGGFYFADSNSASKNNLSIIGSHFVRNRAGQTGGGLIFSQWDNASSITSVIRNCTVKENKARRGAGVNVFLMNYDDKPNDSVLRFDNVVFSDNKGDASTAIRFTTALPYGSTMDVTPEFINCKFENHNMSSIARTSPFTSQRVNVRFQGSNIFQRNYGGGAGSFQDCVLHVEGQLVFANNTGSHGGALFLQSSQMILYPGSELMFLGNKANGIGGAILVWENIMSEFIHEFNPNCFLAYSDYHLPPSKWKTNVSFIENSSRIKGAAIYISSLQRCVWIEEAPYHDPQKALRWSSNILYRNNSLVFDGVPHVFSGTEYDIATDTKNYNSTLGDNSTVKLAPGQKFPLNLQGVDELGHSVYTTAFVAEEGSSDNTSKLMLSNVLYVLSPNKSSTVSFSFNAPETVYNEAQSRGEKNRRRIQFVDIFSTLPNGYSFEMELQMCPPGFNFNKDTKACECDRKLPGISRCENGHTVYLKEGYWANVTENGTLVTYYCPYKYCKCSHVGELPGCLFDPANSIAQCAKNREGWLCGKCSGNTSVGLRWNECVDCPYPGWVLGVVIPLVMALCVLIIWLNPGISSELRGPLYFFQVLPCIFDPTSQFGSHIFLLADLFNFGGPLVYLTKTCIVREINNLYSIAFGYLVPFLALLIFLFAYLLSINYCLRFKFRQRSMLKSFWLLVVFIYNYCVETSFLILFCPKVGDSHVFFYDGTVECFYDDHLPMAILAILVLVFLVIPPPIMVFLLTNGYWRVDPQYLNTLTSGLRPERRWWWSVDLCRRVLVVGTYAFVPNWQTKKILMILMCVLILAVHSNFQPYLKPRVNFTESVYLLVLATLAIMQIVEGEMARYGVSLGLVFTVALHALVVTVYKGVRFFRKRFEIACARRGLESNTIHRDYDQLEDTEIDQNSLDAERERQRNIMDTIFNSPSEGADHGQW</sequence>
<dbReference type="InterPro" id="IPR006626">
    <property type="entry name" value="PbH1"/>
</dbReference>